<feature type="domain" description="Peptidase M3A/M3B catalytic" evidence="8">
    <location>
        <begin position="132"/>
        <end position="389"/>
    </location>
</feature>
<evidence type="ECO:0000313" key="10">
    <source>
        <dbReference type="Proteomes" id="UP000008312"/>
    </source>
</evidence>
<protein>
    <recommendedName>
        <fullName evidence="8">Peptidase M3A/M3B catalytic domain-containing protein</fullName>
    </recommendedName>
</protein>
<dbReference type="AlphaFoldDB" id="D8LWX3"/>
<evidence type="ECO:0000256" key="1">
    <source>
        <dbReference type="ARBA" id="ARBA00006040"/>
    </source>
</evidence>
<keyword evidence="6 7" id="KW-0482">Metalloprotease</keyword>
<keyword evidence="10" id="KW-1185">Reference proteome</keyword>
<dbReference type="EMBL" id="FN668639">
    <property type="protein sequence ID" value="CBK20768.2"/>
    <property type="molecule type" value="Genomic_DNA"/>
</dbReference>
<dbReference type="InterPro" id="IPR045090">
    <property type="entry name" value="Pept_M3A_M3B"/>
</dbReference>
<dbReference type="GO" id="GO:0006518">
    <property type="term" value="P:peptide metabolic process"/>
    <property type="evidence" value="ECO:0007669"/>
    <property type="project" value="TreeGrafter"/>
</dbReference>
<keyword evidence="2 7" id="KW-0645">Protease</keyword>
<dbReference type="InterPro" id="IPR024077">
    <property type="entry name" value="Neurolysin/TOP_dom2"/>
</dbReference>
<dbReference type="GO" id="GO:0004222">
    <property type="term" value="F:metalloendopeptidase activity"/>
    <property type="evidence" value="ECO:0007669"/>
    <property type="project" value="InterPro"/>
</dbReference>
<dbReference type="InParanoid" id="D8LWX3"/>
<dbReference type="Gene3D" id="3.40.390.10">
    <property type="entry name" value="Collagenase (Catalytic Domain)"/>
    <property type="match status" value="1"/>
</dbReference>
<comment type="similarity">
    <text evidence="1 7">Belongs to the peptidase M3 family.</text>
</comment>
<keyword evidence="3 7" id="KW-0479">Metal-binding</keyword>
<evidence type="ECO:0000256" key="3">
    <source>
        <dbReference type="ARBA" id="ARBA00022723"/>
    </source>
</evidence>
<dbReference type="PANTHER" id="PTHR11804:SF79">
    <property type="entry name" value="MITOCHONDRIAL INTERMEDIATE PEPTIDASE"/>
    <property type="match status" value="1"/>
</dbReference>
<dbReference type="PANTHER" id="PTHR11804">
    <property type="entry name" value="PROTEASE M3 THIMET OLIGOPEPTIDASE-RELATED"/>
    <property type="match status" value="1"/>
</dbReference>
<dbReference type="GO" id="GO:0046872">
    <property type="term" value="F:metal ion binding"/>
    <property type="evidence" value="ECO:0007669"/>
    <property type="project" value="UniProtKB-UniRule"/>
</dbReference>
<dbReference type="GeneID" id="24922308"/>
<dbReference type="OrthoDB" id="17530at2759"/>
<organism evidence="9">
    <name type="scientific">Blastocystis hominis</name>
    <dbReference type="NCBI Taxonomy" id="12968"/>
    <lineage>
        <taxon>Eukaryota</taxon>
        <taxon>Sar</taxon>
        <taxon>Stramenopiles</taxon>
        <taxon>Bigyra</taxon>
        <taxon>Opalozoa</taxon>
        <taxon>Opalinata</taxon>
        <taxon>Blastocystidae</taxon>
        <taxon>Blastocystis</taxon>
    </lineage>
</organism>
<comment type="cofactor">
    <cofactor evidence="7">
        <name>Zn(2+)</name>
        <dbReference type="ChEBI" id="CHEBI:29105"/>
    </cofactor>
    <text evidence="7">Binds 1 zinc ion.</text>
</comment>
<accession>D8LWX3</accession>
<evidence type="ECO:0000256" key="7">
    <source>
        <dbReference type="RuleBase" id="RU003435"/>
    </source>
</evidence>
<dbReference type="InterPro" id="IPR024079">
    <property type="entry name" value="MetalloPept_cat_dom_sf"/>
</dbReference>
<dbReference type="GO" id="GO:0005739">
    <property type="term" value="C:mitochondrion"/>
    <property type="evidence" value="ECO:0007669"/>
    <property type="project" value="TreeGrafter"/>
</dbReference>
<dbReference type="SUPFAM" id="SSF55486">
    <property type="entry name" value="Metalloproteases ('zincins'), catalytic domain"/>
    <property type="match status" value="1"/>
</dbReference>
<dbReference type="Pfam" id="PF01432">
    <property type="entry name" value="Peptidase_M3"/>
    <property type="match status" value="1"/>
</dbReference>
<gene>
    <name evidence="9" type="ORF">GSBLH_T00006183001</name>
</gene>
<keyword evidence="5 7" id="KW-0862">Zinc</keyword>
<evidence type="ECO:0000259" key="8">
    <source>
        <dbReference type="Pfam" id="PF01432"/>
    </source>
</evidence>
<evidence type="ECO:0000256" key="2">
    <source>
        <dbReference type="ARBA" id="ARBA00022670"/>
    </source>
</evidence>
<reference evidence="9" key="1">
    <citation type="submission" date="2010-02" db="EMBL/GenBank/DDBJ databases">
        <title>Sequencing and annotation of the Blastocystis hominis genome.</title>
        <authorList>
            <person name="Wincker P."/>
        </authorList>
    </citation>
    <scope>NUCLEOTIDE SEQUENCE</scope>
    <source>
        <strain evidence="9">Singapore isolate B</strain>
    </source>
</reference>
<dbReference type="OMA" id="NSSECWH"/>
<sequence>MLFEEMTEINSDKSMYELIKHTTLNPEFREENAVLQTLQVTELNGFHLQHEYESSGIQFDLDPRVNDAQNAIQTLQYQFSQNIRNNSAAYSIPSRVLMSPNSLQRYRVSPMSRNYKIPLNAVDVGSVLSGITDETTRYNLLDQFAASVPENQRILQQIVDLSYVVARCFHKKNYAEYKMCDTLIKQPHEVMVLLQRCLDKIRPFRDRYFEELRKEKERHLGGHQTLHRWDISLYDGIMTSRRVQLLEKDVSVFTAEGILRGGIAPLLRDMFDVQLEPVPIRAEEQWTRKTKIEKYRVIHGNRGYLGDLYLDLYLRPNKGISTAMYTICGRRENEDKSVQSPIAVIEACLPMNSFLSVNSVSSIFHEFGHAMQLFLTDTKYQTISGTRVSPRIHVFFVLDWEAEPVYVYS</sequence>
<name>D8LWX3_BLAHO</name>
<evidence type="ECO:0000256" key="6">
    <source>
        <dbReference type="ARBA" id="ARBA00023049"/>
    </source>
</evidence>
<evidence type="ECO:0000256" key="4">
    <source>
        <dbReference type="ARBA" id="ARBA00022801"/>
    </source>
</evidence>
<dbReference type="RefSeq" id="XP_012894816.1">
    <property type="nucleotide sequence ID" value="XM_013039362.1"/>
</dbReference>
<keyword evidence="4 7" id="KW-0378">Hydrolase</keyword>
<evidence type="ECO:0000256" key="5">
    <source>
        <dbReference type="ARBA" id="ARBA00022833"/>
    </source>
</evidence>
<dbReference type="InterPro" id="IPR001567">
    <property type="entry name" value="Pept_M3A_M3B_dom"/>
</dbReference>
<dbReference type="Gene3D" id="1.10.1370.10">
    <property type="entry name" value="Neurolysin, domain 3"/>
    <property type="match status" value="1"/>
</dbReference>
<dbReference type="GO" id="GO:0006508">
    <property type="term" value="P:proteolysis"/>
    <property type="evidence" value="ECO:0007669"/>
    <property type="project" value="UniProtKB-KW"/>
</dbReference>
<dbReference type="Proteomes" id="UP000008312">
    <property type="component" value="Unassembled WGS sequence"/>
</dbReference>
<evidence type="ECO:0000313" key="9">
    <source>
        <dbReference type="EMBL" id="CBK20768.2"/>
    </source>
</evidence>
<proteinExistence type="inferred from homology"/>